<dbReference type="EMBL" id="WACR01000006">
    <property type="protein sequence ID" value="KAB1063893.1"/>
    <property type="molecule type" value="Genomic_DNA"/>
</dbReference>
<feature type="chain" id="PRO_5026825950" description="DUF3313 domain-containing protein" evidence="1">
    <location>
        <begin position="26"/>
        <end position="325"/>
    </location>
</feature>
<evidence type="ECO:0000313" key="3">
    <source>
        <dbReference type="Proteomes" id="UP000435357"/>
    </source>
</evidence>
<keyword evidence="1" id="KW-0732">Signal</keyword>
<dbReference type="PROSITE" id="PS51257">
    <property type="entry name" value="PROKAR_LIPOPROTEIN"/>
    <property type="match status" value="1"/>
</dbReference>
<comment type="caution">
    <text evidence="2">The sequence shown here is derived from an EMBL/GenBank/DDBJ whole genome shotgun (WGS) entry which is preliminary data.</text>
</comment>
<name>A0A6N6M7H6_9FLAO</name>
<sequence>MKTPKHINMRLAGIFLMFIFSSCLSYSQADWSSVDFTDEYKGKFKISGGSAKRLKKYPLFVSDYAVSQATLMKGSETSATKGVFSEVSIEGLTQESYQQMVNQLYSELIKELESAGLTIDKGDRVLRSDYVQKRVSKDKDNEVIGSTGNSEPVADKKNVTEGTLPGYGAFAVIRDLTFRPQDKNVCYTTNIIKEGNFDMKVSSKSETNLLSINFMVSFANFDGGRGYKDVKLETEPALAIKADVKLITTNGSFNKVYYKKTVWGGKDWATNLSKVNDNNGAAQWLGLARSAGYVMNADNEKYISELQAILSAFQKDIVRGIKSEL</sequence>
<dbReference type="AlphaFoldDB" id="A0A6N6M7H6"/>
<dbReference type="Proteomes" id="UP000435357">
    <property type="component" value="Unassembled WGS sequence"/>
</dbReference>
<accession>A0A6N6M7H6</accession>
<proteinExistence type="predicted"/>
<feature type="signal peptide" evidence="1">
    <location>
        <begin position="1"/>
        <end position="25"/>
    </location>
</feature>
<reference evidence="2 3" key="1">
    <citation type="submission" date="2019-09" db="EMBL/GenBank/DDBJ databases">
        <title>Genomes of Cryomorphaceae.</title>
        <authorList>
            <person name="Bowman J.P."/>
        </authorList>
    </citation>
    <scope>NUCLEOTIDE SEQUENCE [LARGE SCALE GENOMIC DNA]</scope>
    <source>
        <strain evidence="2 3">KCTC 52047</strain>
    </source>
</reference>
<organism evidence="2 3">
    <name type="scientific">Salibacter halophilus</name>
    <dbReference type="NCBI Taxonomy" id="1803916"/>
    <lineage>
        <taxon>Bacteria</taxon>
        <taxon>Pseudomonadati</taxon>
        <taxon>Bacteroidota</taxon>
        <taxon>Flavobacteriia</taxon>
        <taxon>Flavobacteriales</taxon>
        <taxon>Salibacteraceae</taxon>
        <taxon>Salibacter</taxon>
    </lineage>
</organism>
<evidence type="ECO:0000313" key="2">
    <source>
        <dbReference type="EMBL" id="KAB1063893.1"/>
    </source>
</evidence>
<evidence type="ECO:0008006" key="4">
    <source>
        <dbReference type="Google" id="ProtNLM"/>
    </source>
</evidence>
<gene>
    <name evidence="2" type="ORF">F3059_07595</name>
</gene>
<protein>
    <recommendedName>
        <fullName evidence="4">DUF3313 domain-containing protein</fullName>
    </recommendedName>
</protein>
<evidence type="ECO:0000256" key="1">
    <source>
        <dbReference type="SAM" id="SignalP"/>
    </source>
</evidence>
<keyword evidence="3" id="KW-1185">Reference proteome</keyword>